<reference evidence="2 3" key="1">
    <citation type="journal article" date="2014" name="Nat. Genet.">
        <title>Genome and transcriptome of the porcine whipworm Trichuris suis.</title>
        <authorList>
            <person name="Jex A.R."/>
            <person name="Nejsum P."/>
            <person name="Schwarz E.M."/>
            <person name="Hu L."/>
            <person name="Young N.D."/>
            <person name="Hall R.S."/>
            <person name="Korhonen P.K."/>
            <person name="Liao S."/>
            <person name="Thamsborg S."/>
            <person name="Xia J."/>
            <person name="Xu P."/>
            <person name="Wang S."/>
            <person name="Scheerlinck J.P."/>
            <person name="Hofmann A."/>
            <person name="Sternberg P.W."/>
            <person name="Wang J."/>
            <person name="Gasser R.B."/>
        </authorList>
    </citation>
    <scope>NUCLEOTIDE SEQUENCE [LARGE SCALE GENOMIC DNA]</scope>
    <source>
        <strain evidence="2">DCEP-RM93F</strain>
        <strain evidence="1">DCEP-RM93M</strain>
    </source>
</reference>
<name>A0A085NR77_9BILA</name>
<evidence type="ECO:0000313" key="3">
    <source>
        <dbReference type="Proteomes" id="UP000030764"/>
    </source>
</evidence>
<protein>
    <submittedName>
        <fullName evidence="2">Uncharacterized protein</fullName>
    </submittedName>
</protein>
<gene>
    <name evidence="1" type="ORF">M513_00384</name>
    <name evidence="2" type="ORF">M514_00384</name>
</gene>
<proteinExistence type="predicted"/>
<keyword evidence="3" id="KW-1185">Reference proteome</keyword>
<dbReference type="EMBL" id="KL367479">
    <property type="protein sequence ID" value="KFD71973.1"/>
    <property type="molecule type" value="Genomic_DNA"/>
</dbReference>
<organism evidence="2">
    <name type="scientific">Trichuris suis</name>
    <name type="common">pig whipworm</name>
    <dbReference type="NCBI Taxonomy" id="68888"/>
    <lineage>
        <taxon>Eukaryota</taxon>
        <taxon>Metazoa</taxon>
        <taxon>Ecdysozoa</taxon>
        <taxon>Nematoda</taxon>
        <taxon>Enoplea</taxon>
        <taxon>Dorylaimia</taxon>
        <taxon>Trichinellida</taxon>
        <taxon>Trichuridae</taxon>
        <taxon>Trichuris</taxon>
    </lineage>
</organism>
<accession>A0A085NR77</accession>
<sequence>MIFGVLILPVPCQRHVEYLCPPGNIPQAFKAEPLMDRNERSTSVGSAQRRASGTGARAAAALSEIVTACEACPSPRCPEHMIWDVQWHLVCGQDKTMPVWQFWEQQWAEWPLSPGFIVPENIGPGLGTNRSCARSVSLCSGAQRTCQQAN</sequence>
<dbReference type="EMBL" id="KL363183">
    <property type="protein sequence ID" value="KFD58691.1"/>
    <property type="molecule type" value="Genomic_DNA"/>
</dbReference>
<dbReference type="AlphaFoldDB" id="A0A085NR77"/>
<evidence type="ECO:0000313" key="1">
    <source>
        <dbReference type="EMBL" id="KFD58691.1"/>
    </source>
</evidence>
<dbReference type="Proteomes" id="UP000030758">
    <property type="component" value="Unassembled WGS sequence"/>
</dbReference>
<dbReference type="Proteomes" id="UP000030764">
    <property type="component" value="Unassembled WGS sequence"/>
</dbReference>
<evidence type="ECO:0000313" key="2">
    <source>
        <dbReference type="EMBL" id="KFD71973.1"/>
    </source>
</evidence>